<dbReference type="PANTHER" id="PTHR30461:SF2">
    <property type="entry name" value="SERINE RECOMBINASE PINE-RELATED"/>
    <property type="match status" value="1"/>
</dbReference>
<dbReference type="Proteomes" id="UP000267794">
    <property type="component" value="Chromosome"/>
</dbReference>
<evidence type="ECO:0000313" key="6">
    <source>
        <dbReference type="Proteomes" id="UP000267794"/>
    </source>
</evidence>
<reference evidence="4 6" key="1">
    <citation type="submission" date="2016-10" db="EMBL/GenBank/DDBJ databases">
        <title>Complete genomic sequencing of Lactobacillus helveticus LH99 and comparative genome analysis.</title>
        <authorList>
            <person name="Li N."/>
            <person name="You C."/>
            <person name="Liu Z."/>
        </authorList>
    </citation>
    <scope>NUCLEOTIDE SEQUENCE [LARGE SCALE GENOMIC DNA]</scope>
    <source>
        <strain evidence="4 6">LH99</strain>
    </source>
</reference>
<evidence type="ECO:0000259" key="3">
    <source>
        <dbReference type="PROSITE" id="PS51736"/>
    </source>
</evidence>
<proteinExistence type="predicted"/>
<keyword evidence="2" id="KW-0233">DNA recombination</keyword>
<sequence length="193" mass="22072">MIMLYTQSGCHSCMTSCSFFCPPACATGNPSESSVRFLANYTSSLKCNTRQPQFEKLVHLIEPNDTLIVTKLDRFARNTREALNLIDDLLKEKIMIKVLSLGTIDNTPIGRMIVRTLLSVAEMERDMIIERTQAGKIFARQHNPDYKEGRPKRKKDSRNMAIFEYSNSHTVKEAAKAFNISPRTVQHIKKLFR</sequence>
<dbReference type="PROSITE" id="PS51736">
    <property type="entry name" value="RECOMBINASES_3"/>
    <property type="match status" value="1"/>
</dbReference>
<dbReference type="GO" id="GO:0000150">
    <property type="term" value="F:DNA strand exchange activity"/>
    <property type="evidence" value="ECO:0007669"/>
    <property type="project" value="InterPro"/>
</dbReference>
<reference evidence="5" key="2">
    <citation type="submission" date="2018-01" db="EMBL/GenBank/DDBJ databases">
        <authorList>
            <person name="Gaut B.S."/>
            <person name="Morton B.R."/>
            <person name="Clegg M.T."/>
            <person name="Duvall M.R."/>
        </authorList>
    </citation>
    <scope>NUCLEOTIDE SEQUENCE</scope>
    <source>
        <strain evidence="5">Lactobacillus helveticus</strain>
    </source>
</reference>
<evidence type="ECO:0000256" key="1">
    <source>
        <dbReference type="ARBA" id="ARBA00023125"/>
    </source>
</evidence>
<name>A0A2X0SZX9_LACHE</name>
<evidence type="ECO:0000256" key="2">
    <source>
        <dbReference type="ARBA" id="ARBA00023172"/>
    </source>
</evidence>
<gene>
    <name evidence="5" type="primary">pinR</name>
    <name evidence="4" type="ORF">BC335_2117</name>
    <name evidence="5" type="ORF">BDKNPLJD_00505</name>
</gene>
<keyword evidence="1" id="KW-0238">DNA-binding</keyword>
<protein>
    <submittedName>
        <fullName evidence="5">Serine recombinase PinR</fullName>
    </submittedName>
    <submittedName>
        <fullName evidence="4">Serine recombinase family protein</fullName>
    </submittedName>
</protein>
<dbReference type="InterPro" id="IPR006119">
    <property type="entry name" value="Resolv_N"/>
</dbReference>
<dbReference type="AlphaFoldDB" id="A0A2X0SZX9"/>
<dbReference type="Pfam" id="PF00239">
    <property type="entry name" value="Resolvase"/>
    <property type="match status" value="1"/>
</dbReference>
<dbReference type="GO" id="GO:0003677">
    <property type="term" value="F:DNA binding"/>
    <property type="evidence" value="ECO:0007669"/>
    <property type="project" value="UniProtKB-KW"/>
</dbReference>
<dbReference type="SMART" id="SM00857">
    <property type="entry name" value="Resolvase"/>
    <property type="match status" value="1"/>
</dbReference>
<dbReference type="Gene3D" id="3.40.50.1390">
    <property type="entry name" value="Resolvase, N-terminal catalytic domain"/>
    <property type="match status" value="1"/>
</dbReference>
<accession>A0A2X0SZX9</accession>
<dbReference type="PANTHER" id="PTHR30461">
    <property type="entry name" value="DNA-INVERTASE FROM LAMBDOID PROPHAGE"/>
    <property type="match status" value="1"/>
</dbReference>
<evidence type="ECO:0000313" key="4">
    <source>
        <dbReference type="EMBL" id="AYE62477.1"/>
    </source>
</evidence>
<dbReference type="SUPFAM" id="SSF53041">
    <property type="entry name" value="Resolvase-like"/>
    <property type="match status" value="1"/>
</dbReference>
<dbReference type="InterPro" id="IPR036162">
    <property type="entry name" value="Resolvase-like_N_sf"/>
</dbReference>
<organism evidence="4 6">
    <name type="scientific">Lactobacillus helveticus</name>
    <name type="common">Lactobacillus suntoryeus</name>
    <dbReference type="NCBI Taxonomy" id="1587"/>
    <lineage>
        <taxon>Bacteria</taxon>
        <taxon>Bacillati</taxon>
        <taxon>Bacillota</taxon>
        <taxon>Bacilli</taxon>
        <taxon>Lactobacillales</taxon>
        <taxon>Lactobacillaceae</taxon>
        <taxon>Lactobacillus</taxon>
    </lineage>
</organism>
<dbReference type="RefSeq" id="WP_258365203.1">
    <property type="nucleotide sequence ID" value="NZ_QJOJ01000014.1"/>
</dbReference>
<feature type="domain" description="Resolvase/invertase-type recombinase catalytic" evidence="3">
    <location>
        <begin position="1"/>
        <end position="143"/>
    </location>
</feature>
<dbReference type="CDD" id="cd03768">
    <property type="entry name" value="SR_ResInv"/>
    <property type="match status" value="1"/>
</dbReference>
<evidence type="ECO:0000313" key="5">
    <source>
        <dbReference type="EMBL" id="SPB22876.1"/>
    </source>
</evidence>
<dbReference type="EMBL" id="OGTV01000028">
    <property type="protein sequence ID" value="SPB22876.1"/>
    <property type="molecule type" value="Genomic_DNA"/>
</dbReference>
<dbReference type="EMBL" id="CP017982">
    <property type="protein sequence ID" value="AYE62477.1"/>
    <property type="molecule type" value="Genomic_DNA"/>
</dbReference>
<dbReference type="InterPro" id="IPR050639">
    <property type="entry name" value="SSR_resolvase"/>
</dbReference>